<dbReference type="InterPro" id="IPR001680">
    <property type="entry name" value="WD40_rpt"/>
</dbReference>
<dbReference type="AlphaFoldDB" id="A0A0D2LIL4"/>
<dbReference type="OrthoDB" id="411991at2759"/>
<evidence type="ECO:0000313" key="1">
    <source>
        <dbReference type="EMBL" id="KIZ06289.1"/>
    </source>
</evidence>
<gene>
    <name evidence="1" type="ORF">MNEG_1670</name>
</gene>
<protein>
    <recommendedName>
        <fullName evidence="3">Aladin</fullName>
    </recommendedName>
</protein>
<dbReference type="SUPFAM" id="SSF82171">
    <property type="entry name" value="DPP6 N-terminal domain-like"/>
    <property type="match status" value="1"/>
</dbReference>
<dbReference type="Proteomes" id="UP000054498">
    <property type="component" value="Unassembled WGS sequence"/>
</dbReference>
<dbReference type="STRING" id="145388.A0A0D2LIL4"/>
<dbReference type="InterPro" id="IPR015943">
    <property type="entry name" value="WD40/YVTN_repeat-like_dom_sf"/>
</dbReference>
<proteinExistence type="predicted"/>
<dbReference type="InterPro" id="IPR045139">
    <property type="entry name" value="Aladin"/>
</dbReference>
<dbReference type="Gene3D" id="2.130.10.10">
    <property type="entry name" value="YVTN repeat-like/Quinoprotein amine dehydrogenase"/>
    <property type="match status" value="1"/>
</dbReference>
<dbReference type="PANTHER" id="PTHR14494">
    <property type="entry name" value="ALADIN/ADRACALIN/AAAS"/>
    <property type="match status" value="1"/>
</dbReference>
<sequence>MARELLPGEDEETLAEKGVCFPRVRVSEAQIEGALAQSIPVVSVAAGLQAAWPSGGGGGGSGGSGGSSGSAGGLLGAAAGVARLLQARLGIPLPWPLQPRAPIAPPPPELLAWHAQRQWLAVGHAPTDSVLVYDLDSAPGDGSEAVDEARFVLTHELQRGLSCLAWRPVHCTMVAAGVEGGALLWALGRQPLAAAGAQRGAGGAAWASFLHFADGCRVTALAWCPDGQRLAGASEDCSRVVVWDAALGTGALVRLGLDPVALLRCAVAAAAWAPSGRVLLLAFSGAGGGSGGGAGAGSPGGGGGGGVVALHLVGDPPSLLEQVLPVTLPEVTSLDRLPGGPLPPLAAAVSDMAWDPSGRRLAVLLRAPHPAAGLVAVYSTVLSPLLHAELIGFARPLAARPRGGGKGGGAAEDDAAGPHGGVGGGGAAAALAFAAAPAKGGAVLSVAGWVQGGRLEVANLALAL</sequence>
<dbReference type="PANTHER" id="PTHR14494:SF0">
    <property type="entry name" value="ALADIN"/>
    <property type="match status" value="1"/>
</dbReference>
<accession>A0A0D2LIL4</accession>
<dbReference type="SMART" id="SM00320">
    <property type="entry name" value="WD40"/>
    <property type="match status" value="2"/>
</dbReference>
<dbReference type="Pfam" id="PF00400">
    <property type="entry name" value="WD40"/>
    <property type="match status" value="1"/>
</dbReference>
<organism evidence="1 2">
    <name type="scientific">Monoraphidium neglectum</name>
    <dbReference type="NCBI Taxonomy" id="145388"/>
    <lineage>
        <taxon>Eukaryota</taxon>
        <taxon>Viridiplantae</taxon>
        <taxon>Chlorophyta</taxon>
        <taxon>core chlorophytes</taxon>
        <taxon>Chlorophyceae</taxon>
        <taxon>CS clade</taxon>
        <taxon>Sphaeropleales</taxon>
        <taxon>Selenastraceae</taxon>
        <taxon>Monoraphidium</taxon>
    </lineage>
</organism>
<dbReference type="GeneID" id="25734485"/>
<dbReference type="GO" id="GO:0006913">
    <property type="term" value="P:nucleocytoplasmic transport"/>
    <property type="evidence" value="ECO:0007669"/>
    <property type="project" value="TreeGrafter"/>
</dbReference>
<dbReference type="KEGG" id="mng:MNEG_1670"/>
<dbReference type="EMBL" id="KK100392">
    <property type="protein sequence ID" value="KIZ06289.1"/>
    <property type="molecule type" value="Genomic_DNA"/>
</dbReference>
<reference evidence="1 2" key="1">
    <citation type="journal article" date="2013" name="BMC Genomics">
        <title>Reconstruction of the lipid metabolism for the microalga Monoraphidium neglectum from its genome sequence reveals characteristics suitable for biofuel production.</title>
        <authorList>
            <person name="Bogen C."/>
            <person name="Al-Dilaimi A."/>
            <person name="Albersmeier A."/>
            <person name="Wichmann J."/>
            <person name="Grundmann M."/>
            <person name="Rupp O."/>
            <person name="Lauersen K.J."/>
            <person name="Blifernez-Klassen O."/>
            <person name="Kalinowski J."/>
            <person name="Goesmann A."/>
            <person name="Mussgnug J.H."/>
            <person name="Kruse O."/>
        </authorList>
    </citation>
    <scope>NUCLEOTIDE SEQUENCE [LARGE SCALE GENOMIC DNA]</scope>
    <source>
        <strain evidence="1 2">SAG 48.87</strain>
    </source>
</reference>
<evidence type="ECO:0000313" key="2">
    <source>
        <dbReference type="Proteomes" id="UP000054498"/>
    </source>
</evidence>
<dbReference type="GO" id="GO:0005643">
    <property type="term" value="C:nuclear pore"/>
    <property type="evidence" value="ECO:0007669"/>
    <property type="project" value="TreeGrafter"/>
</dbReference>
<evidence type="ECO:0008006" key="3">
    <source>
        <dbReference type="Google" id="ProtNLM"/>
    </source>
</evidence>
<keyword evidence="2" id="KW-1185">Reference proteome</keyword>
<dbReference type="RefSeq" id="XP_013905308.1">
    <property type="nucleotide sequence ID" value="XM_014049854.1"/>
</dbReference>
<name>A0A0D2LIL4_9CHLO</name>